<dbReference type="InterPro" id="IPR021139">
    <property type="entry name" value="NYN"/>
</dbReference>
<evidence type="ECO:0000259" key="1">
    <source>
        <dbReference type="Pfam" id="PF01936"/>
    </source>
</evidence>
<proteinExistence type="predicted"/>
<evidence type="ECO:0000313" key="3">
    <source>
        <dbReference type="Proteomes" id="UP000280344"/>
    </source>
</evidence>
<dbReference type="RefSeq" id="WP_126705039.1">
    <property type="nucleotide sequence ID" value="NZ_CP034593.1"/>
</dbReference>
<dbReference type="Proteomes" id="UP000280344">
    <property type="component" value="Chromosome"/>
</dbReference>
<accession>A0A3Q9G641</accession>
<dbReference type="Pfam" id="PF01936">
    <property type="entry name" value="NYN"/>
    <property type="match status" value="1"/>
</dbReference>
<sequence>MNVVKLSRSLRPRQRLVSVKYFTSSVLNDPDAQSRQDHYLDALVAANPTILEVIHGRYQQKERRCFKCGHKCISYEEKETDVNLATSIVVDVAKDIFDTAMIVSADSAVAPAVRAARKIRSNMFIFCAFPPKRSSSELKELMPASFQIGVAKIRNAQLPDKFTKNGKPYQRPDKWH</sequence>
<feature type="domain" description="NYN" evidence="1">
    <location>
        <begin position="3"/>
        <end position="140"/>
    </location>
</feature>
<gene>
    <name evidence="2" type="ORF">EJ997_10090</name>
</gene>
<dbReference type="Gene3D" id="3.40.50.1010">
    <property type="entry name" value="5'-nuclease"/>
    <property type="match status" value="1"/>
</dbReference>
<name>A0A3Q9G641_9ACTO</name>
<dbReference type="AlphaFoldDB" id="A0A3Q9G641"/>
<organism evidence="2 3">
    <name type="scientific">Flaviflexus ciconiae</name>
    <dbReference type="NCBI Taxonomy" id="2496867"/>
    <lineage>
        <taxon>Bacteria</taxon>
        <taxon>Bacillati</taxon>
        <taxon>Actinomycetota</taxon>
        <taxon>Actinomycetes</taxon>
        <taxon>Actinomycetales</taxon>
        <taxon>Actinomycetaceae</taxon>
        <taxon>Flaviflexus</taxon>
    </lineage>
</organism>
<protein>
    <submittedName>
        <fullName evidence="2">NYN domain-containing protein</fullName>
    </submittedName>
</protein>
<dbReference type="KEGG" id="flh:EJ997_10090"/>
<evidence type="ECO:0000313" key="2">
    <source>
        <dbReference type="EMBL" id="AZQ78240.1"/>
    </source>
</evidence>
<dbReference type="GO" id="GO:0004540">
    <property type="term" value="F:RNA nuclease activity"/>
    <property type="evidence" value="ECO:0007669"/>
    <property type="project" value="InterPro"/>
</dbReference>
<reference evidence="2 3" key="1">
    <citation type="submission" date="2018-12" db="EMBL/GenBank/DDBJ databases">
        <title>Complete genome sequence of Flaviflexus sp. H23T48.</title>
        <authorList>
            <person name="Bae J.-W."/>
            <person name="Lee J.-Y."/>
        </authorList>
    </citation>
    <scope>NUCLEOTIDE SEQUENCE [LARGE SCALE GENOMIC DNA]</scope>
    <source>
        <strain evidence="2 3">H23T48</strain>
    </source>
</reference>
<keyword evidence="3" id="KW-1185">Reference proteome</keyword>
<dbReference type="EMBL" id="CP034593">
    <property type="protein sequence ID" value="AZQ78240.1"/>
    <property type="molecule type" value="Genomic_DNA"/>
</dbReference>
<dbReference type="OrthoDB" id="9809421at2"/>